<reference evidence="7 8" key="1">
    <citation type="submission" date="2019-11" db="EMBL/GenBank/DDBJ databases">
        <title>Comparative genomics of hydrocarbon-degrading Desulfosarcina strains.</title>
        <authorList>
            <person name="Watanabe M."/>
            <person name="Kojima H."/>
            <person name="Fukui M."/>
        </authorList>
    </citation>
    <scope>NUCLEOTIDE SEQUENCE [LARGE SCALE GENOMIC DNA]</scope>
    <source>
        <strain evidence="7 8">PL12</strain>
    </source>
</reference>
<dbReference type="RefSeq" id="WP_155315087.1">
    <property type="nucleotide sequence ID" value="NZ_AP021874.1"/>
</dbReference>
<evidence type="ECO:0000313" key="7">
    <source>
        <dbReference type="EMBL" id="BBO66752.1"/>
    </source>
</evidence>
<feature type="coiled-coil region" evidence="4">
    <location>
        <begin position="49"/>
        <end position="76"/>
    </location>
</feature>
<protein>
    <recommendedName>
        <fullName evidence="3">Flagellin</fullName>
    </recommendedName>
</protein>
<proteinExistence type="inferred from homology"/>
<dbReference type="GO" id="GO:0005198">
    <property type="term" value="F:structural molecule activity"/>
    <property type="evidence" value="ECO:0007669"/>
    <property type="project" value="UniProtKB-UniRule"/>
</dbReference>
<dbReference type="KEGG" id="dalk:DSCA_06820"/>
<evidence type="ECO:0000259" key="5">
    <source>
        <dbReference type="Pfam" id="PF00669"/>
    </source>
</evidence>
<keyword evidence="2 3" id="KW-0975">Bacterial flagellum</keyword>
<accession>A0A5K7YBH6</accession>
<organism evidence="7 8">
    <name type="scientific">Desulfosarcina alkanivorans</name>
    <dbReference type="NCBI Taxonomy" id="571177"/>
    <lineage>
        <taxon>Bacteria</taxon>
        <taxon>Pseudomonadati</taxon>
        <taxon>Thermodesulfobacteriota</taxon>
        <taxon>Desulfobacteria</taxon>
        <taxon>Desulfobacterales</taxon>
        <taxon>Desulfosarcinaceae</taxon>
        <taxon>Desulfosarcina</taxon>
    </lineage>
</organism>
<name>A0A5K7YBH6_9BACT</name>
<comment type="subcellular location">
    <subcellularLocation>
        <location evidence="3">Secreted</location>
    </subcellularLocation>
    <subcellularLocation>
        <location evidence="3">Bacterial flagellum</location>
    </subcellularLocation>
</comment>
<keyword evidence="4" id="KW-0175">Coiled coil</keyword>
<keyword evidence="7" id="KW-0969">Cilium</keyword>
<keyword evidence="8" id="KW-1185">Reference proteome</keyword>
<gene>
    <name evidence="7" type="ORF">DSCA_06820</name>
</gene>
<dbReference type="Proteomes" id="UP000427906">
    <property type="component" value="Chromosome"/>
</dbReference>
<dbReference type="InterPro" id="IPR001029">
    <property type="entry name" value="Flagellin_N"/>
</dbReference>
<comment type="function">
    <text evidence="3">Flagellin is the subunit protein which polymerizes to form the filaments of bacterial flagella.</text>
</comment>
<comment type="similarity">
    <text evidence="1 3">Belongs to the bacterial flagellin family.</text>
</comment>
<dbReference type="InterPro" id="IPR001492">
    <property type="entry name" value="Flagellin"/>
</dbReference>
<sequence>MAIALTAGMRANLTSLQNTTSLMENTQKKLSSGKKVNTALDDPVNFFKAKDHNDRARDLSAKKDGMKEAIKTIEAANTGIESMYDMLDQMKSLASAAKTSDNTSDLKTQFDAIRGQVQNLAEDSKYGGKNLLGNDALQVEFDENGSNKLSVQGIDAKSQLGEIRTASTTKTIAAANFDTSGGMESAIVEIDSAVKTLRTEAQKLASSLSTISIREDFTNNMINTLNTGADQLTLADMNEEGANMLMLQTRQQLGTTSLSMSSQAAQAVLRLF</sequence>
<feature type="domain" description="Flagellin N-terminal" evidence="5">
    <location>
        <begin position="11"/>
        <end position="133"/>
    </location>
</feature>
<keyword evidence="3" id="KW-0964">Secreted</keyword>
<dbReference type="Gene3D" id="1.20.1330.10">
    <property type="entry name" value="f41 fragment of flagellin, N-terminal domain"/>
    <property type="match status" value="1"/>
</dbReference>
<dbReference type="InterPro" id="IPR046358">
    <property type="entry name" value="Flagellin_C"/>
</dbReference>
<dbReference type="Pfam" id="PF00669">
    <property type="entry name" value="Flagellin_N"/>
    <property type="match status" value="1"/>
</dbReference>
<dbReference type="OrthoDB" id="9808068at2"/>
<dbReference type="EMBL" id="AP021874">
    <property type="protein sequence ID" value="BBO66752.1"/>
    <property type="molecule type" value="Genomic_DNA"/>
</dbReference>
<keyword evidence="7" id="KW-0282">Flagellum</keyword>
<evidence type="ECO:0000256" key="2">
    <source>
        <dbReference type="ARBA" id="ARBA00023143"/>
    </source>
</evidence>
<evidence type="ECO:0000259" key="6">
    <source>
        <dbReference type="Pfam" id="PF00700"/>
    </source>
</evidence>
<evidence type="ECO:0000256" key="4">
    <source>
        <dbReference type="SAM" id="Coils"/>
    </source>
</evidence>
<feature type="domain" description="Flagellin C-terminal" evidence="6">
    <location>
        <begin position="189"/>
        <end position="272"/>
    </location>
</feature>
<dbReference type="GO" id="GO:0005576">
    <property type="term" value="C:extracellular region"/>
    <property type="evidence" value="ECO:0007669"/>
    <property type="project" value="UniProtKB-SubCell"/>
</dbReference>
<dbReference type="AlphaFoldDB" id="A0A5K7YBH6"/>
<evidence type="ECO:0000256" key="1">
    <source>
        <dbReference type="ARBA" id="ARBA00005709"/>
    </source>
</evidence>
<dbReference type="GO" id="GO:0009288">
    <property type="term" value="C:bacterial-type flagellum"/>
    <property type="evidence" value="ECO:0007669"/>
    <property type="project" value="UniProtKB-SubCell"/>
</dbReference>
<evidence type="ECO:0000256" key="3">
    <source>
        <dbReference type="RuleBase" id="RU362073"/>
    </source>
</evidence>
<dbReference type="PANTHER" id="PTHR42792">
    <property type="entry name" value="FLAGELLIN"/>
    <property type="match status" value="1"/>
</dbReference>
<dbReference type="SUPFAM" id="SSF64518">
    <property type="entry name" value="Phase 1 flagellin"/>
    <property type="match status" value="1"/>
</dbReference>
<evidence type="ECO:0000313" key="8">
    <source>
        <dbReference type="Proteomes" id="UP000427906"/>
    </source>
</evidence>
<keyword evidence="7" id="KW-0966">Cell projection</keyword>
<dbReference type="Pfam" id="PF00700">
    <property type="entry name" value="Flagellin_C"/>
    <property type="match status" value="1"/>
</dbReference>
<dbReference type="PANTHER" id="PTHR42792:SF2">
    <property type="entry name" value="FLAGELLIN"/>
    <property type="match status" value="1"/>
</dbReference>